<evidence type="ECO:0000313" key="3">
    <source>
        <dbReference type="EMBL" id="KAK4308107.1"/>
    </source>
</evidence>
<accession>A0AAE1PJA7</accession>
<reference evidence="3" key="1">
    <citation type="submission" date="2023-11" db="EMBL/GenBank/DDBJ databases">
        <title>Genome assemblies of two species of porcelain crab, Petrolisthes cinctipes and Petrolisthes manimaculis (Anomura: Porcellanidae).</title>
        <authorList>
            <person name="Angst P."/>
        </authorList>
    </citation>
    <scope>NUCLEOTIDE SEQUENCE</scope>
    <source>
        <strain evidence="3">PB745_02</strain>
        <tissue evidence="3">Gill</tissue>
    </source>
</reference>
<sequence>MLSCLLTISLVVLAYSEAIVNDVQEERWDPVEMTSSQALDMNPKTLRHLWCPVGGCCYSRWSSCHHVLGGTCVKDDVLEDAQCDLVAPGNECRWGRDCSCCIKCSDPSRCIDNGGTCQVDRECPVNAYVDIFSPCRACACVCCQKCIQTLECTDGENDDIGLCTGNAEKLLLNDPFYEPSTPLKCDNPECSCVLECGGTKCIDNNGMCIKKGKPCPMGFKADGTSRTCGCNDNDTCKCCLPVNGPPPNC</sequence>
<dbReference type="EMBL" id="JAWZYT010002026">
    <property type="protein sequence ID" value="KAK4307195.1"/>
    <property type="molecule type" value="Genomic_DNA"/>
</dbReference>
<gene>
    <name evidence="3" type="ORF">Pmani_020170</name>
    <name evidence="2" type="ORF">Pmani_021028</name>
</gene>
<proteinExistence type="predicted"/>
<comment type="caution">
    <text evidence="3">The sequence shown here is derived from an EMBL/GenBank/DDBJ whole genome shotgun (WGS) entry which is preliminary data.</text>
</comment>
<evidence type="ECO:0000313" key="2">
    <source>
        <dbReference type="EMBL" id="KAK4307195.1"/>
    </source>
</evidence>
<dbReference type="EMBL" id="JAWZYT010001926">
    <property type="protein sequence ID" value="KAK4308107.1"/>
    <property type="molecule type" value="Genomic_DNA"/>
</dbReference>
<evidence type="ECO:0000313" key="4">
    <source>
        <dbReference type="Proteomes" id="UP001292094"/>
    </source>
</evidence>
<dbReference type="Proteomes" id="UP001292094">
    <property type="component" value="Unassembled WGS sequence"/>
</dbReference>
<feature type="chain" id="PRO_5042442944" evidence="1">
    <location>
        <begin position="19"/>
        <end position="249"/>
    </location>
</feature>
<protein>
    <submittedName>
        <fullName evidence="3">Uncharacterized protein</fullName>
    </submittedName>
</protein>
<name>A0AAE1PJA7_9EUCA</name>
<keyword evidence="4" id="KW-1185">Reference proteome</keyword>
<evidence type="ECO:0000256" key="1">
    <source>
        <dbReference type="SAM" id="SignalP"/>
    </source>
</evidence>
<feature type="signal peptide" evidence="1">
    <location>
        <begin position="1"/>
        <end position="18"/>
    </location>
</feature>
<dbReference type="AlphaFoldDB" id="A0AAE1PJA7"/>
<keyword evidence="1" id="KW-0732">Signal</keyword>
<organism evidence="3 4">
    <name type="scientific">Petrolisthes manimaculis</name>
    <dbReference type="NCBI Taxonomy" id="1843537"/>
    <lineage>
        <taxon>Eukaryota</taxon>
        <taxon>Metazoa</taxon>
        <taxon>Ecdysozoa</taxon>
        <taxon>Arthropoda</taxon>
        <taxon>Crustacea</taxon>
        <taxon>Multicrustacea</taxon>
        <taxon>Malacostraca</taxon>
        <taxon>Eumalacostraca</taxon>
        <taxon>Eucarida</taxon>
        <taxon>Decapoda</taxon>
        <taxon>Pleocyemata</taxon>
        <taxon>Anomura</taxon>
        <taxon>Galatheoidea</taxon>
        <taxon>Porcellanidae</taxon>
        <taxon>Petrolisthes</taxon>
    </lineage>
</organism>